<evidence type="ECO:0000259" key="6">
    <source>
        <dbReference type="Pfam" id="PF00419"/>
    </source>
</evidence>
<evidence type="ECO:0000256" key="2">
    <source>
        <dbReference type="ARBA" id="ARBA00006671"/>
    </source>
</evidence>
<evidence type="ECO:0000313" key="31">
    <source>
        <dbReference type="Proteomes" id="UP000259975"/>
    </source>
</evidence>
<dbReference type="EMBL" id="JAUUIA010000024">
    <property type="protein sequence ID" value="MDP0969808.1"/>
    <property type="molecule type" value="Genomic_DNA"/>
</dbReference>
<dbReference type="GO" id="GO:0009289">
    <property type="term" value="C:pilus"/>
    <property type="evidence" value="ECO:0007669"/>
    <property type="project" value="UniProtKB-SubCell"/>
</dbReference>
<sequence>MKSVFRLLPFLFLLGLSAYLPGVRAETCRANIGQTTVNIPNIKYLPTLPVNTQMTSAMADNGSGIPFSCDLQLPTASAKRIVYKQLKTGGSPMVINGQHVYPSAIDGIGYALSFQCAGGPMRAIDGSHSAGGESVVVCDSATLPALMTQQQTTVRIAVTFYKTGTVQLADGTHTNSPPLPQVGEMTIEQQTSASASFVASAPVSIDIAALNVDIGSSGSCQVATSTIQVSLGTVNRGEFHGKGTTGGQAKRFSIPVFCPTPTDVRIGFFGVSVESDTLALSQASNSASGVGVKLTYGNNPGAAVPDGTSVKINEASNLPILKRVTGASAGTAEAINFNAQYVQTDATVGAGTANSMVTFALEYN</sequence>
<dbReference type="Gene3D" id="2.60.40.1090">
    <property type="entry name" value="Fimbrial-type adhesion domain"/>
    <property type="match status" value="1"/>
</dbReference>
<dbReference type="EMBL" id="ULCI01000014">
    <property type="protein sequence ID" value="SYR43016.1"/>
    <property type="molecule type" value="Genomic_DNA"/>
</dbReference>
<dbReference type="Proteomes" id="UP000376235">
    <property type="component" value="Unassembled WGS sequence"/>
</dbReference>
<dbReference type="AlphaFoldDB" id="A0A0C7K6Y3"/>
<evidence type="ECO:0000313" key="16">
    <source>
        <dbReference type="EMBL" id="STV55358.1"/>
    </source>
</evidence>
<dbReference type="Proteomes" id="UP000254141">
    <property type="component" value="Unassembled WGS sequence"/>
</dbReference>
<accession>A0A4V0GZV7</accession>
<dbReference type="InterPro" id="IPR050263">
    <property type="entry name" value="Bact_Fimbrial_Adh_Pro"/>
</dbReference>
<dbReference type="Proteomes" id="UP000258673">
    <property type="component" value="Unassembled WGS sequence"/>
</dbReference>
<dbReference type="EMBL" id="UKGE01000015">
    <property type="protein sequence ID" value="SXN32703.1"/>
    <property type="molecule type" value="Genomic_DNA"/>
</dbReference>
<dbReference type="Proteomes" id="UP000259975">
    <property type="component" value="Unassembled WGS sequence"/>
</dbReference>
<organism evidence="19 29">
    <name type="scientific">Klebsiella pneumoniae</name>
    <dbReference type="NCBI Taxonomy" id="573"/>
    <lineage>
        <taxon>Bacteria</taxon>
        <taxon>Pseudomonadati</taxon>
        <taxon>Pseudomonadota</taxon>
        <taxon>Gammaproteobacteria</taxon>
        <taxon>Enterobacterales</taxon>
        <taxon>Enterobacteriaceae</taxon>
        <taxon>Klebsiella/Raoultella group</taxon>
        <taxon>Klebsiella</taxon>
        <taxon>Klebsiella pneumoniae complex</taxon>
    </lineage>
</organism>
<dbReference type="InterPro" id="IPR036937">
    <property type="entry name" value="Adhesion_dom_fimbrial_sf"/>
</dbReference>
<dbReference type="EMBL" id="UASO01000009">
    <property type="protein sequence ID" value="SQC86900.1"/>
    <property type="molecule type" value="Genomic_DNA"/>
</dbReference>
<comment type="subcellular location">
    <subcellularLocation>
        <location evidence="1">Fimbrium</location>
    </subcellularLocation>
</comment>
<feature type="chain" id="PRO_5015035451" evidence="5">
    <location>
        <begin position="26"/>
        <end position="364"/>
    </location>
</feature>
<evidence type="ECO:0000256" key="3">
    <source>
        <dbReference type="ARBA" id="ARBA00022729"/>
    </source>
</evidence>
<dbReference type="RefSeq" id="WP_004180974.1">
    <property type="nucleotide sequence ID" value="NZ_AP018750.1"/>
</dbReference>
<keyword evidence="4" id="KW-0281">Fimbrium</keyword>
<dbReference type="Proteomes" id="UP000255518">
    <property type="component" value="Unassembled WGS sequence"/>
</dbReference>
<evidence type="ECO:0000313" key="30">
    <source>
        <dbReference type="Proteomes" id="UP000258673"/>
    </source>
</evidence>
<dbReference type="InterPro" id="IPR000259">
    <property type="entry name" value="Adhesion_dom_fimbrial"/>
</dbReference>
<evidence type="ECO:0000313" key="14">
    <source>
        <dbReference type="EMBL" id="STT05893.1"/>
    </source>
</evidence>
<evidence type="ECO:0000256" key="5">
    <source>
        <dbReference type="SAM" id="SignalP"/>
    </source>
</evidence>
<dbReference type="InterPro" id="IPR008966">
    <property type="entry name" value="Adhesion_dom_sf"/>
</dbReference>
<evidence type="ECO:0000313" key="18">
    <source>
        <dbReference type="EMBL" id="SYH31666.1"/>
    </source>
</evidence>
<evidence type="ECO:0000256" key="1">
    <source>
        <dbReference type="ARBA" id="ARBA00004561"/>
    </source>
</evidence>
<evidence type="ECO:0000256" key="4">
    <source>
        <dbReference type="ARBA" id="ARBA00023263"/>
    </source>
</evidence>
<evidence type="ECO:0000313" key="23">
    <source>
        <dbReference type="Proteomes" id="UP000250675"/>
    </source>
</evidence>
<proteinExistence type="inferred from homology"/>
<dbReference type="EMBL" id="NDBK01000119">
    <property type="protein sequence ID" value="OVF64900.1"/>
    <property type="molecule type" value="Genomic_DNA"/>
</dbReference>
<dbReference type="EMBL" id="UGKT01000001">
    <property type="protein sequence ID" value="STT05893.1"/>
    <property type="molecule type" value="Genomic_DNA"/>
</dbReference>
<reference evidence="10 22" key="1">
    <citation type="journal article" date="2017" name="J. Infect. Dis.">
        <title>An Analysis of the Epidemic of Klebsiella pneumoniae Carbapenemase-Producing K. pneumoniae: Convergence of Two Evolutionary Mechanisms Creates the Perfect Storm.</title>
        <authorList>
            <person name="Rojas L.J."/>
            <person name="Weinstock G.M."/>
            <person name="De La Cadena E."/>
            <person name="Diaz L."/>
            <person name="Rios R."/>
            <person name="Hanson B.M."/>
            <person name="Brown J.S."/>
            <person name="Vats P."/>
            <person name="Phillips D.S."/>
            <person name="Nguyen H."/>
            <person name="Hujer K.M."/>
            <person name="Correa A."/>
            <person name="Adams M.D."/>
            <person name="Perez F."/>
            <person name="Sodergren E."/>
            <person name="Narechania A."/>
            <person name="Planet P.J."/>
            <person name="Villegas M.V."/>
            <person name="Bonomo R.A."/>
            <person name="Arias C.A."/>
        </authorList>
    </citation>
    <scope>NUCLEOTIDE SEQUENCE [LARGE SCALE GENOMIC DNA]</scope>
    <source>
        <strain evidence="10 22">COL-Kpn30</strain>
    </source>
</reference>
<evidence type="ECO:0000313" key="10">
    <source>
        <dbReference type="EMBL" id="PLE28181.1"/>
    </source>
</evidence>
<dbReference type="KEGG" id="kpx:PMK1_00461"/>
<evidence type="ECO:0000313" key="33">
    <source>
        <dbReference type="Proteomes" id="UP000479475"/>
    </source>
</evidence>
<evidence type="ECO:0000313" key="32">
    <source>
        <dbReference type="Proteomes" id="UP000376235"/>
    </source>
</evidence>
<evidence type="ECO:0000313" key="11">
    <source>
        <dbReference type="EMBL" id="SPX54447.1"/>
    </source>
</evidence>
<dbReference type="Gene3D" id="2.60.40.3310">
    <property type="match status" value="1"/>
</dbReference>
<reference evidence="8 33" key="5">
    <citation type="submission" date="2020-02" db="EMBL/GenBank/DDBJ databases">
        <title>Klebsiella pneumoniae genome sequencing and assembly.</title>
        <authorList>
            <person name="Starkova P.S."/>
            <person name="Sulyan O.S."/>
            <person name="Likholetova D.V."/>
            <person name="Ageevets V.A."/>
            <person name="Lazareva I.V."/>
            <person name="Sopova J.V."/>
            <person name="Sidorenko S.V."/>
        </authorList>
    </citation>
    <scope>NUCLEOTIDE SEQUENCE [LARGE SCALE GENOMIC DNA]</scope>
    <source>
        <strain evidence="8 33">2429</strain>
    </source>
</reference>
<evidence type="ECO:0000313" key="22">
    <source>
        <dbReference type="Proteomes" id="UP000234439"/>
    </source>
</evidence>
<evidence type="ECO:0000313" key="21">
    <source>
        <dbReference type="Proteomes" id="UP000196447"/>
    </source>
</evidence>
<dbReference type="Proteomes" id="UP000250675">
    <property type="component" value="Unassembled WGS sequence"/>
</dbReference>
<dbReference type="EMBL" id="UKUT01000004">
    <property type="protein sequence ID" value="SYH31666.1"/>
    <property type="molecule type" value="Genomic_DNA"/>
</dbReference>
<keyword evidence="3 5" id="KW-0732">Signal</keyword>
<evidence type="ECO:0000313" key="13">
    <source>
        <dbReference type="EMBL" id="SSK50365.1"/>
    </source>
</evidence>
<evidence type="ECO:0000313" key="28">
    <source>
        <dbReference type="Proteomes" id="UP000255518"/>
    </source>
</evidence>
<accession>A0A0C7K6Y3</accession>
<dbReference type="Proteomes" id="UP000196447">
    <property type="component" value="Unassembled WGS sequence"/>
</dbReference>
<dbReference type="EMBL" id="JAAKYD010000014">
    <property type="protein sequence ID" value="NGN73726.1"/>
    <property type="molecule type" value="Genomic_DNA"/>
</dbReference>
<evidence type="ECO:0000313" key="25">
    <source>
        <dbReference type="Proteomes" id="UP000252603"/>
    </source>
</evidence>
<gene>
    <name evidence="9" type="ORF">B5L96_27525</name>
    <name evidence="10" type="ORF">B6I68_08550</name>
    <name evidence="8" type="ORF">G4V31_16510</name>
    <name evidence="14" type="ORF">NCTC13443_05829</name>
    <name evidence="15" type="ORF">NCTC5051_04096</name>
    <name evidence="16" type="ORF">NCTC5053_05676</name>
    <name evidence="11" type="ORF">NCTC9601_01586</name>
    <name evidence="12" type="ORF">NCTC9645_05000</name>
    <name evidence="7" type="ORF">Q6294_22555</name>
    <name evidence="17" type="ORF">SAMEA3499901_03747</name>
    <name evidence="18" type="ORF">SAMEA3515122_02507</name>
    <name evidence="19" type="ORF">SAMEA3538828_03498</name>
    <name evidence="13" type="ORF">SAMEA4364603_03884</name>
    <name evidence="20" type="ORF">SAMEA4873632_02975</name>
</gene>
<dbReference type="PANTHER" id="PTHR33420:SF3">
    <property type="entry name" value="FIMBRIAL SUBUNIT ELFA"/>
    <property type="match status" value="1"/>
</dbReference>
<evidence type="ECO:0000313" key="7">
    <source>
        <dbReference type="EMBL" id="MDP0969808.1"/>
    </source>
</evidence>
<evidence type="ECO:0000313" key="27">
    <source>
        <dbReference type="Proteomes" id="UP000254387"/>
    </source>
</evidence>
<dbReference type="Proteomes" id="UP000251123">
    <property type="component" value="Unassembled WGS sequence"/>
</dbReference>
<evidence type="ECO:0000313" key="26">
    <source>
        <dbReference type="Proteomes" id="UP000254141"/>
    </source>
</evidence>
<dbReference type="GO" id="GO:0043709">
    <property type="term" value="P:cell adhesion involved in single-species biofilm formation"/>
    <property type="evidence" value="ECO:0007669"/>
    <property type="project" value="TreeGrafter"/>
</dbReference>
<reference evidence="7" key="6">
    <citation type="submission" date="2023-07" db="EMBL/GenBank/DDBJ databases">
        <authorList>
            <person name="Peng Z."/>
        </authorList>
    </citation>
    <scope>NUCLEOTIDE SEQUENCE</scope>
    <source>
        <strain evidence="7">KP219</strain>
    </source>
</reference>
<evidence type="ECO:0000313" key="24">
    <source>
        <dbReference type="Proteomes" id="UP000251123"/>
    </source>
</evidence>
<dbReference type="EMBL" id="UASN01000016">
    <property type="protein sequence ID" value="SPX54447.1"/>
    <property type="molecule type" value="Genomic_DNA"/>
</dbReference>
<dbReference type="EMBL" id="CAAHCC010000005">
    <property type="protein sequence ID" value="VGK94315.1"/>
    <property type="molecule type" value="Genomic_DNA"/>
</dbReference>
<reference evidence="29 30" key="4">
    <citation type="submission" date="2018-08" db="EMBL/GenBank/DDBJ databases">
        <authorList>
            <consortium name="Pathogen Informatics"/>
        </authorList>
    </citation>
    <scope>NUCLEOTIDE SEQUENCE [LARGE SCALE GENOMIC DNA]</scope>
    <source>
        <strain evidence="13 25">4300STDY6470422</strain>
        <strain evidence="20 32">5012STDY7626430</strain>
        <strain evidence="17 31">EuSCAPE_AT029</strain>
        <strain evidence="19 29">EuSCAPE_HU047</strain>
        <strain evidence="18 30">EuSCAPE_IT093</strain>
    </source>
</reference>
<evidence type="ECO:0000313" key="17">
    <source>
        <dbReference type="EMBL" id="SXN32703.1"/>
    </source>
</evidence>
<evidence type="ECO:0000313" key="9">
    <source>
        <dbReference type="EMBL" id="OVF64900.1"/>
    </source>
</evidence>
<dbReference type="Proteomes" id="UP000258253">
    <property type="component" value="Unassembled WGS sequence"/>
</dbReference>
<name>A0A0C7K6Y3_KLEPN</name>
<reference evidence="23 24" key="3">
    <citation type="submission" date="2018-06" db="EMBL/GenBank/DDBJ databases">
        <authorList>
            <consortium name="Pathogen Informatics"/>
            <person name="Doyle S."/>
        </authorList>
    </citation>
    <scope>NUCLEOTIDE SEQUENCE [LARGE SCALE GENOMIC DNA]</scope>
    <source>
        <strain evidence="14 28">NCTC13443</strain>
        <strain evidence="15 26">NCTC5051</strain>
        <strain evidence="16 27">NCTC5053</strain>
        <strain evidence="11 24">NCTC9601</strain>
        <strain evidence="12 23">NCTC9645</strain>
    </source>
</reference>
<evidence type="ECO:0000313" key="19">
    <source>
        <dbReference type="EMBL" id="SYR43016.1"/>
    </source>
</evidence>
<reference evidence="9 21" key="2">
    <citation type="submission" date="2017-03" db="EMBL/GenBank/DDBJ databases">
        <authorList>
            <person name="Fouts D."/>
            <person name="Stalin M.J."/>
            <person name="Chen L."/>
            <person name="Wright M."/>
            <person name="Sutton G."/>
            <person name="Nguyen K."/>
            <person name="Vanduin D."/>
            <person name="Rojas L."/>
            <person name="Hujer A."/>
            <person name="Hujer K."/>
            <person name="Bonomo R."/>
            <person name="Kreiswirth B."/>
            <person name="Adams M."/>
        </authorList>
    </citation>
    <scope>NUCLEOTIDE SEQUENCE [LARGE SCALE GENOMIC DNA]</scope>
    <source>
        <strain evidence="9 21">39383</strain>
    </source>
</reference>
<dbReference type="Proteomes" id="UP000254387">
    <property type="component" value="Unassembled WGS sequence"/>
</dbReference>
<evidence type="ECO:0000313" key="15">
    <source>
        <dbReference type="EMBL" id="STU53000.1"/>
    </source>
</evidence>
<dbReference type="EMBL" id="UFEU01000011">
    <property type="protein sequence ID" value="SSK50365.1"/>
    <property type="molecule type" value="Genomic_DNA"/>
</dbReference>
<evidence type="ECO:0000313" key="12">
    <source>
        <dbReference type="EMBL" id="SQC86900.1"/>
    </source>
</evidence>
<evidence type="ECO:0000313" key="20">
    <source>
        <dbReference type="EMBL" id="VGK94315.1"/>
    </source>
</evidence>
<evidence type="ECO:0000313" key="8">
    <source>
        <dbReference type="EMBL" id="NGN73726.1"/>
    </source>
</evidence>
<evidence type="ECO:0000313" key="29">
    <source>
        <dbReference type="Proteomes" id="UP000258253"/>
    </source>
</evidence>
<dbReference type="EMBL" id="UGMN01000004">
    <property type="protein sequence ID" value="STV55358.1"/>
    <property type="molecule type" value="Genomic_DNA"/>
</dbReference>
<feature type="signal peptide" evidence="5">
    <location>
        <begin position="1"/>
        <end position="25"/>
    </location>
</feature>
<dbReference type="Proteomes" id="UP001244490">
    <property type="component" value="Unassembled WGS sequence"/>
</dbReference>
<dbReference type="Proteomes" id="UP000234439">
    <property type="component" value="Unassembled WGS sequence"/>
</dbReference>
<dbReference type="EMBL" id="NCMJ01000047">
    <property type="protein sequence ID" value="PLE28181.1"/>
    <property type="molecule type" value="Genomic_DNA"/>
</dbReference>
<dbReference type="Proteomes" id="UP000252603">
    <property type="component" value="Unassembled WGS sequence"/>
</dbReference>
<protein>
    <submittedName>
        <fullName evidence="7">Fimbrial protein</fullName>
    </submittedName>
    <submittedName>
        <fullName evidence="19">Fimbrial-like protein</fullName>
    </submittedName>
</protein>
<dbReference type="EMBL" id="UGLU01000001">
    <property type="protein sequence ID" value="STU53000.1"/>
    <property type="molecule type" value="Genomic_DNA"/>
</dbReference>
<dbReference type="Pfam" id="PF00419">
    <property type="entry name" value="Fimbrial"/>
    <property type="match status" value="1"/>
</dbReference>
<dbReference type="SUPFAM" id="SSF49401">
    <property type="entry name" value="Bacterial adhesins"/>
    <property type="match status" value="1"/>
</dbReference>
<feature type="domain" description="Fimbrial-type adhesion" evidence="6">
    <location>
        <begin position="218"/>
        <end position="363"/>
    </location>
</feature>
<comment type="similarity">
    <text evidence="2">Belongs to the fimbrial protein family.</text>
</comment>
<dbReference type="Proteomes" id="UP000479475">
    <property type="component" value="Unassembled WGS sequence"/>
</dbReference>
<dbReference type="PANTHER" id="PTHR33420">
    <property type="entry name" value="FIMBRIAL SUBUNIT ELFA-RELATED"/>
    <property type="match status" value="1"/>
</dbReference>